<organism evidence="2 3">
    <name type="scientific">Halalkalibacter akibai (strain ATCC 43226 / DSM 21942 / CIP 109018 / JCM 9157 / 1139)</name>
    <name type="common">Bacillus akibai</name>
    <dbReference type="NCBI Taxonomy" id="1236973"/>
    <lineage>
        <taxon>Bacteria</taxon>
        <taxon>Bacillati</taxon>
        <taxon>Bacillota</taxon>
        <taxon>Bacilli</taxon>
        <taxon>Bacillales</taxon>
        <taxon>Bacillaceae</taxon>
        <taxon>Halalkalibacter</taxon>
    </lineage>
</organism>
<comment type="caution">
    <text evidence="2">The sequence shown here is derived from an EMBL/GenBank/DDBJ whole genome shotgun (WGS) entry which is preliminary data.</text>
</comment>
<evidence type="ECO:0000313" key="2">
    <source>
        <dbReference type="EMBL" id="GAE33207.1"/>
    </source>
</evidence>
<dbReference type="InterPro" id="IPR012347">
    <property type="entry name" value="Ferritin-like"/>
</dbReference>
<sequence>MDQQQGMQGIQQQQMGMQNQQQMGGQQSQQATFQTPPPVITTKDQLYLTDMLSWNLIAMKKAHFFAQQCQDQEIKATLEKTGQMHQRHYEKILSHLQTSQAQQTIPMQ</sequence>
<feature type="region of interest" description="Disordered" evidence="1">
    <location>
        <begin position="1"/>
        <end position="37"/>
    </location>
</feature>
<feature type="compositionally biased region" description="Low complexity" evidence="1">
    <location>
        <begin position="1"/>
        <end position="30"/>
    </location>
</feature>
<proteinExistence type="predicted"/>
<name>W4QMR9_HALA3</name>
<dbReference type="Gene3D" id="1.20.1260.10">
    <property type="match status" value="1"/>
</dbReference>
<gene>
    <name evidence="2" type="ORF">JCM9157_196</name>
</gene>
<accession>W4QMR9</accession>
<dbReference type="STRING" id="1236973.JCM9157_196"/>
<dbReference type="eggNOG" id="ENOG5032Y7E">
    <property type="taxonomic scope" value="Bacteria"/>
</dbReference>
<dbReference type="EMBL" id="BAUV01000001">
    <property type="protein sequence ID" value="GAE33207.1"/>
    <property type="molecule type" value="Genomic_DNA"/>
</dbReference>
<protein>
    <recommendedName>
        <fullName evidence="4">Spore coat protein</fullName>
    </recommendedName>
</protein>
<reference evidence="2 3" key="1">
    <citation type="journal article" date="2014" name="Genome Announc.">
        <title>Draft Genome Sequences of Three Alkaliphilic Bacillus Strains, Bacillus wakoensis JCM 9140T, Bacillus akibai JCM 9157T, and Bacillus hemicellulosilyticus JCM 9152T.</title>
        <authorList>
            <person name="Yuki M."/>
            <person name="Oshima K."/>
            <person name="Suda W."/>
            <person name="Oshida Y."/>
            <person name="Kitamura K."/>
            <person name="Iida T."/>
            <person name="Hattori M."/>
            <person name="Ohkuma M."/>
        </authorList>
    </citation>
    <scope>NUCLEOTIDE SEQUENCE [LARGE SCALE GENOMIC DNA]</scope>
    <source>
        <strain evidence="2 3">JCM 9157</strain>
    </source>
</reference>
<keyword evidence="3" id="KW-1185">Reference proteome</keyword>
<evidence type="ECO:0000313" key="3">
    <source>
        <dbReference type="Proteomes" id="UP000018896"/>
    </source>
</evidence>
<dbReference type="AlphaFoldDB" id="W4QMR9"/>
<evidence type="ECO:0008006" key="4">
    <source>
        <dbReference type="Google" id="ProtNLM"/>
    </source>
</evidence>
<evidence type="ECO:0000256" key="1">
    <source>
        <dbReference type="SAM" id="MobiDB-lite"/>
    </source>
</evidence>
<dbReference type="Proteomes" id="UP000018896">
    <property type="component" value="Unassembled WGS sequence"/>
</dbReference>